<dbReference type="PANTHER" id="PTHR33737">
    <property type="entry name" value="OS05G0121800 PROTEIN"/>
    <property type="match status" value="1"/>
</dbReference>
<feature type="region of interest" description="Disordered" evidence="1">
    <location>
        <begin position="498"/>
        <end position="525"/>
    </location>
</feature>
<gene>
    <name evidence="2" type="ORF">JRO89_XS14G0044000</name>
</gene>
<accession>A0ABQ8H3T0</accession>
<evidence type="ECO:0000313" key="2">
    <source>
        <dbReference type="EMBL" id="KAH7547955.1"/>
    </source>
</evidence>
<feature type="region of interest" description="Disordered" evidence="1">
    <location>
        <begin position="306"/>
        <end position="325"/>
    </location>
</feature>
<protein>
    <submittedName>
        <fullName evidence="2">Uncharacterized protein</fullName>
    </submittedName>
</protein>
<sequence>MSAQLNLAEFLESRKKVDGYWQIEPGNAQFMENAASMILQNNENASEFGSQSNSRNSLAWDNAFFTSPGILDPEELFGTLNFREMEHRVEMPGMVACKTVEQERTSRNSEFYSRRSLAWDSAFFTSAGVLDPEELSIVNKGFKEFGADQNPGIEEKIRRSAGLDCTINSDGCSLASLEIDLFDDSKASLHVSSEASNAATSSSKQGRGNNLQNTHSMKISDASSRVRMKSTPASRRQNINTNGSERIGKATSLPPRAQAFSWCMKQVARGGDCNPLSSLKQSKILDRVNSPSTAVTKRASPCSKHTKLENKATKAASGQPMTLSKRPCLRNSYSVIPESATYLKSPSSGSHTSRNESAGRSCVLSKSACKSPLKSLREKFDVKMTASCSFSPKSSESSASINQTSDNSIEIMDTSTPCKENSFDADASQASNSNDKRFRYQQVNNISTGDSPVLTAFLRNIKPSGLRMPSPKIGFFDAVSHVLFFVALTPNGDLKYHSGAHSSGSKTGRVNGNQKGAANGTTRSTKLRSIGDSLRTGNPKLISPLGIRASHPGIMQNNRESMKSLRDKKQALKENEDSKTHSSEKNILQILNEEDKENLCNYYNQVDGLSKHIEAIDLNRDLVMELNEAKTPSKFQFGTKNPRKHSALVSVSYSGENLLHG</sequence>
<dbReference type="PANTHER" id="PTHR33737:SF16">
    <property type="entry name" value="DUF3741 DOMAIN-CONTAINING PROTEIN"/>
    <property type="match status" value="1"/>
</dbReference>
<dbReference type="EMBL" id="JAFEMO010000014">
    <property type="protein sequence ID" value="KAH7547955.1"/>
    <property type="molecule type" value="Genomic_DNA"/>
</dbReference>
<feature type="region of interest" description="Disordered" evidence="1">
    <location>
        <begin position="541"/>
        <end position="584"/>
    </location>
</feature>
<name>A0ABQ8H3T0_9ROSI</name>
<dbReference type="InterPro" id="IPR045882">
    <property type="entry name" value="GPT1/2"/>
</dbReference>
<feature type="compositionally biased region" description="Polar residues" evidence="1">
    <location>
        <begin position="500"/>
        <end position="524"/>
    </location>
</feature>
<reference evidence="2 3" key="1">
    <citation type="submission" date="2021-02" db="EMBL/GenBank/DDBJ databases">
        <title>Plant Genome Project.</title>
        <authorList>
            <person name="Zhang R.-G."/>
        </authorList>
    </citation>
    <scope>NUCLEOTIDE SEQUENCE [LARGE SCALE GENOMIC DNA]</scope>
    <source>
        <tissue evidence="2">Leaves</tissue>
    </source>
</reference>
<proteinExistence type="predicted"/>
<feature type="region of interest" description="Disordered" evidence="1">
    <location>
        <begin position="195"/>
        <end position="250"/>
    </location>
</feature>
<evidence type="ECO:0000313" key="3">
    <source>
        <dbReference type="Proteomes" id="UP000827721"/>
    </source>
</evidence>
<evidence type="ECO:0000256" key="1">
    <source>
        <dbReference type="SAM" id="MobiDB-lite"/>
    </source>
</evidence>
<comment type="caution">
    <text evidence="2">The sequence shown here is derived from an EMBL/GenBank/DDBJ whole genome shotgun (WGS) entry which is preliminary data.</text>
</comment>
<dbReference type="Proteomes" id="UP000827721">
    <property type="component" value="Unassembled WGS sequence"/>
</dbReference>
<organism evidence="2 3">
    <name type="scientific">Xanthoceras sorbifolium</name>
    <dbReference type="NCBI Taxonomy" id="99658"/>
    <lineage>
        <taxon>Eukaryota</taxon>
        <taxon>Viridiplantae</taxon>
        <taxon>Streptophyta</taxon>
        <taxon>Embryophyta</taxon>
        <taxon>Tracheophyta</taxon>
        <taxon>Spermatophyta</taxon>
        <taxon>Magnoliopsida</taxon>
        <taxon>eudicotyledons</taxon>
        <taxon>Gunneridae</taxon>
        <taxon>Pentapetalae</taxon>
        <taxon>rosids</taxon>
        <taxon>malvids</taxon>
        <taxon>Sapindales</taxon>
        <taxon>Sapindaceae</taxon>
        <taxon>Xanthoceroideae</taxon>
        <taxon>Xanthoceras</taxon>
    </lineage>
</organism>
<keyword evidence="3" id="KW-1185">Reference proteome</keyword>
<feature type="compositionally biased region" description="Basic and acidic residues" evidence="1">
    <location>
        <begin position="560"/>
        <end position="584"/>
    </location>
</feature>
<feature type="compositionally biased region" description="Polar residues" evidence="1">
    <location>
        <begin position="231"/>
        <end position="244"/>
    </location>
</feature>
<feature type="compositionally biased region" description="Polar residues" evidence="1">
    <location>
        <begin position="204"/>
        <end position="223"/>
    </location>
</feature>